<reference evidence="2 3" key="1">
    <citation type="submission" date="2018-08" db="EMBL/GenBank/DDBJ databases">
        <title>The draft genome squence of Brumimicrobium sp. N62.</title>
        <authorList>
            <person name="Du Z.-J."/>
            <person name="Luo H.-R."/>
        </authorList>
    </citation>
    <scope>NUCLEOTIDE SEQUENCE [LARGE SCALE GENOMIC DNA]</scope>
    <source>
        <strain evidence="2 3">N62</strain>
    </source>
</reference>
<dbReference type="EMBL" id="QURB01000005">
    <property type="protein sequence ID" value="RFC54141.1"/>
    <property type="molecule type" value="Genomic_DNA"/>
</dbReference>
<organism evidence="2 3">
    <name type="scientific">Brumimicrobium aurantiacum</name>
    <dbReference type="NCBI Taxonomy" id="1737063"/>
    <lineage>
        <taxon>Bacteria</taxon>
        <taxon>Pseudomonadati</taxon>
        <taxon>Bacteroidota</taxon>
        <taxon>Flavobacteriia</taxon>
        <taxon>Flavobacteriales</taxon>
        <taxon>Crocinitomicaceae</taxon>
        <taxon>Brumimicrobium</taxon>
    </lineage>
</organism>
<keyword evidence="1" id="KW-0812">Transmembrane</keyword>
<accession>A0A3E1EX50</accession>
<sequence>MNSILKNIIRLIIFVLAQGLIFGQLSFGYGIHPMIYPLFILMLPFDTRPVVLMILAFIAGIGIDFFMNTFGLHASASVLIAYLRPAIFRQFAPRDGYDVLKEPIAREWGYPWFIKVSLLTIIVHHLWFFSLEYFKWSSWNDILLNTLSSSLITLIIFILIQVLFFKKSKTI</sequence>
<feature type="transmembrane region" description="Helical" evidence="1">
    <location>
        <begin position="142"/>
        <end position="165"/>
    </location>
</feature>
<evidence type="ECO:0000256" key="1">
    <source>
        <dbReference type="SAM" id="Phobius"/>
    </source>
</evidence>
<protein>
    <submittedName>
        <fullName evidence="2">Rod shape-determining protein MreD</fullName>
    </submittedName>
</protein>
<keyword evidence="1" id="KW-0472">Membrane</keyword>
<feature type="transmembrane region" description="Helical" evidence="1">
    <location>
        <begin position="51"/>
        <end position="83"/>
    </location>
</feature>
<dbReference type="OrthoDB" id="1132160at2"/>
<gene>
    <name evidence="2" type="ORF">DXU93_09130</name>
</gene>
<keyword evidence="3" id="KW-1185">Reference proteome</keyword>
<feature type="transmembrane region" description="Helical" evidence="1">
    <location>
        <begin position="12"/>
        <end position="31"/>
    </location>
</feature>
<proteinExistence type="predicted"/>
<comment type="caution">
    <text evidence="2">The sequence shown here is derived from an EMBL/GenBank/DDBJ whole genome shotgun (WGS) entry which is preliminary data.</text>
</comment>
<dbReference type="Proteomes" id="UP000257127">
    <property type="component" value="Unassembled WGS sequence"/>
</dbReference>
<name>A0A3E1EX50_9FLAO</name>
<feature type="transmembrane region" description="Helical" evidence="1">
    <location>
        <begin position="112"/>
        <end position="130"/>
    </location>
</feature>
<keyword evidence="1" id="KW-1133">Transmembrane helix</keyword>
<evidence type="ECO:0000313" key="3">
    <source>
        <dbReference type="Proteomes" id="UP000257127"/>
    </source>
</evidence>
<dbReference type="RefSeq" id="WP_116880981.1">
    <property type="nucleotide sequence ID" value="NZ_QURB01000005.1"/>
</dbReference>
<evidence type="ECO:0000313" key="2">
    <source>
        <dbReference type="EMBL" id="RFC54141.1"/>
    </source>
</evidence>
<dbReference type="AlphaFoldDB" id="A0A3E1EX50"/>